<feature type="transmembrane region" description="Helical" evidence="1">
    <location>
        <begin position="211"/>
        <end position="234"/>
    </location>
</feature>
<comment type="caution">
    <text evidence="2">The sequence shown here is derived from an EMBL/GenBank/DDBJ whole genome shotgun (WGS) entry which is preliminary data.</text>
</comment>
<sequence length="270" mass="29826">MCCLLICGSISGLSLGLKYVRAHEIGIPEVNISVFSTSMLGVSLLLLLYMNVVRRWEDNFDTWPWKQQNSAKSKFYCPFTGDQVAMRCPCCEAFVSEAAFHNKDMLTTFLVGEGVLGWPKAHKALKMTDDPAKGRMMLDEGLDLRGNFYFGAVGACCVGCAAWQRNFNLLPRWALTAACLSLVGTYTPWAFGQSLANLKSWGGKLQALAEVFGLFFGTSCLLVQLHSMADAVAFMTKYAGRIPFPAPVMLPDRRWMQRLVEAFAGSPTSQ</sequence>
<evidence type="ECO:0000256" key="1">
    <source>
        <dbReference type="SAM" id="Phobius"/>
    </source>
</evidence>
<dbReference type="eggNOG" id="ENOG502SXIS">
    <property type="taxonomic scope" value="Eukaryota"/>
</dbReference>
<evidence type="ECO:0008006" key="4">
    <source>
        <dbReference type="Google" id="ProtNLM"/>
    </source>
</evidence>
<accession>I0YTD4</accession>
<gene>
    <name evidence="2" type="ORF">COCSUDRAFT_56850</name>
</gene>
<feature type="transmembrane region" description="Helical" evidence="1">
    <location>
        <begin position="32"/>
        <end position="50"/>
    </location>
</feature>
<dbReference type="KEGG" id="csl:COCSUDRAFT_56850"/>
<dbReference type="OrthoDB" id="10330241at2759"/>
<proteinExistence type="predicted"/>
<reference evidence="2 3" key="1">
    <citation type="journal article" date="2012" name="Genome Biol.">
        <title>The genome of the polar eukaryotic microalga coccomyxa subellipsoidea reveals traits of cold adaptation.</title>
        <authorList>
            <person name="Blanc G."/>
            <person name="Agarkova I."/>
            <person name="Grimwood J."/>
            <person name="Kuo A."/>
            <person name="Brueggeman A."/>
            <person name="Dunigan D."/>
            <person name="Gurnon J."/>
            <person name="Ladunga I."/>
            <person name="Lindquist E."/>
            <person name="Lucas S."/>
            <person name="Pangilinan J."/>
            <person name="Proschold T."/>
            <person name="Salamov A."/>
            <person name="Schmutz J."/>
            <person name="Weeks D."/>
            <person name="Yamada T."/>
            <person name="Claverie J.M."/>
            <person name="Grigoriev I."/>
            <person name="Van Etten J."/>
            <person name="Lomsadze A."/>
            <person name="Borodovsky M."/>
        </authorList>
    </citation>
    <scope>NUCLEOTIDE SEQUENCE [LARGE SCALE GENOMIC DNA]</scope>
    <source>
        <strain evidence="2 3">C-169</strain>
    </source>
</reference>
<dbReference type="RefSeq" id="XP_005646197.1">
    <property type="nucleotide sequence ID" value="XM_005646140.1"/>
</dbReference>
<keyword evidence="1" id="KW-0812">Transmembrane</keyword>
<protein>
    <recommendedName>
        <fullName evidence="4">Transmembrane protein</fullName>
    </recommendedName>
</protein>
<organism evidence="2 3">
    <name type="scientific">Coccomyxa subellipsoidea (strain C-169)</name>
    <name type="common">Green microalga</name>
    <dbReference type="NCBI Taxonomy" id="574566"/>
    <lineage>
        <taxon>Eukaryota</taxon>
        <taxon>Viridiplantae</taxon>
        <taxon>Chlorophyta</taxon>
        <taxon>core chlorophytes</taxon>
        <taxon>Trebouxiophyceae</taxon>
        <taxon>Trebouxiophyceae incertae sedis</taxon>
        <taxon>Coccomyxaceae</taxon>
        <taxon>Coccomyxa</taxon>
        <taxon>Coccomyxa subellipsoidea</taxon>
    </lineage>
</organism>
<evidence type="ECO:0000313" key="3">
    <source>
        <dbReference type="Proteomes" id="UP000007264"/>
    </source>
</evidence>
<dbReference type="GeneID" id="17039637"/>
<dbReference type="EMBL" id="AGSI01000012">
    <property type="protein sequence ID" value="EIE21653.1"/>
    <property type="molecule type" value="Genomic_DNA"/>
</dbReference>
<dbReference type="AlphaFoldDB" id="I0YTD4"/>
<keyword evidence="3" id="KW-1185">Reference proteome</keyword>
<name>I0YTD4_COCSC</name>
<dbReference type="Proteomes" id="UP000007264">
    <property type="component" value="Unassembled WGS sequence"/>
</dbReference>
<evidence type="ECO:0000313" key="2">
    <source>
        <dbReference type="EMBL" id="EIE21653.1"/>
    </source>
</evidence>
<feature type="transmembrane region" description="Helical" evidence="1">
    <location>
        <begin position="173"/>
        <end position="191"/>
    </location>
</feature>
<keyword evidence="1" id="KW-0472">Membrane</keyword>
<keyword evidence="1" id="KW-1133">Transmembrane helix</keyword>